<reference evidence="3" key="1">
    <citation type="submission" date="2024-06" db="EMBL/GenBank/DDBJ databases">
        <title>Mesorhizobium karijinii sp. nov., a symbiont of the iconic Swainsona formosa from arid Australia.</title>
        <authorList>
            <person name="Hill Y.J."/>
            <person name="Watkin E.L.J."/>
            <person name="O'Hara G.W."/>
            <person name="Terpolilli J."/>
            <person name="Tye M.L."/>
            <person name="Kohlmeier M.G."/>
        </authorList>
    </citation>
    <scope>NUCLEOTIDE SEQUENCE</scope>
    <source>
        <strain evidence="3">WSM2240</strain>
    </source>
</reference>
<dbReference type="PROSITE" id="PS50933">
    <property type="entry name" value="CHRD"/>
    <property type="match status" value="1"/>
</dbReference>
<dbReference type="EMBL" id="CP159253">
    <property type="protein sequence ID" value="XCG47046.1"/>
    <property type="molecule type" value="Genomic_DNA"/>
</dbReference>
<feature type="signal peptide" evidence="1">
    <location>
        <begin position="1"/>
        <end position="26"/>
    </location>
</feature>
<accession>A0AAU8CJM9</accession>
<dbReference type="SMART" id="SM00754">
    <property type="entry name" value="CHRD"/>
    <property type="match status" value="1"/>
</dbReference>
<feature type="chain" id="PRO_5043975356" evidence="1">
    <location>
        <begin position="27"/>
        <end position="146"/>
    </location>
</feature>
<keyword evidence="1" id="KW-0732">Signal</keyword>
<sequence>MRIHLSPLAAGLAISAAIFAASPALAEMVKMSATLDAAQVVPPNDSAGQGTADITFDTESKKLDWTIEYSGLTGDATAAHFHGPAPKGENAGVAVPIEDTTSGATGTATLTDAQAADLVAGRYYVNIHTAAYPDGEIRGQVEKSAM</sequence>
<gene>
    <name evidence="3" type="ORF">ABVK50_17240</name>
</gene>
<dbReference type="AlphaFoldDB" id="A0AAU8CJM9"/>
<proteinExistence type="predicted"/>
<organism evidence="3">
    <name type="scientific">Mesorhizobium sp. WSM2240</name>
    <dbReference type="NCBI Taxonomy" id="3228851"/>
    <lineage>
        <taxon>Bacteria</taxon>
        <taxon>Pseudomonadati</taxon>
        <taxon>Pseudomonadota</taxon>
        <taxon>Alphaproteobacteria</taxon>
        <taxon>Hyphomicrobiales</taxon>
        <taxon>Phyllobacteriaceae</taxon>
        <taxon>Mesorhizobium</taxon>
    </lineage>
</organism>
<protein>
    <submittedName>
        <fullName evidence="3">CHRD domain-containing protein</fullName>
    </submittedName>
</protein>
<evidence type="ECO:0000259" key="2">
    <source>
        <dbReference type="PROSITE" id="PS50933"/>
    </source>
</evidence>
<feature type="domain" description="CHRD" evidence="2">
    <location>
        <begin position="27"/>
        <end position="146"/>
    </location>
</feature>
<evidence type="ECO:0000256" key="1">
    <source>
        <dbReference type="SAM" id="SignalP"/>
    </source>
</evidence>
<evidence type="ECO:0000313" key="3">
    <source>
        <dbReference type="EMBL" id="XCG47046.1"/>
    </source>
</evidence>
<dbReference type="RefSeq" id="WP_353645410.1">
    <property type="nucleotide sequence ID" value="NZ_CP159253.1"/>
</dbReference>
<name>A0AAU8CJM9_9HYPH</name>
<dbReference type="InterPro" id="IPR010895">
    <property type="entry name" value="CHRD"/>
</dbReference>
<dbReference type="Pfam" id="PF07452">
    <property type="entry name" value="CHRD"/>
    <property type="match status" value="1"/>
</dbReference>